<dbReference type="Pfam" id="PF05699">
    <property type="entry name" value="Dimer_Tnp_hAT"/>
    <property type="match status" value="1"/>
</dbReference>
<dbReference type="InterPro" id="IPR008906">
    <property type="entry name" value="HATC_C_dom"/>
</dbReference>
<evidence type="ECO:0000313" key="2">
    <source>
        <dbReference type="EnsemblMetazoa" id="Aqu2.1.30152_001"/>
    </source>
</evidence>
<dbReference type="EnsemblMetazoa" id="Aqu2.1.30152_001">
    <property type="protein sequence ID" value="Aqu2.1.30152_001"/>
    <property type="gene ID" value="Aqu2.1.30152"/>
</dbReference>
<dbReference type="AlphaFoldDB" id="A0A1X7URZ6"/>
<organism evidence="2">
    <name type="scientific">Amphimedon queenslandica</name>
    <name type="common">Sponge</name>
    <dbReference type="NCBI Taxonomy" id="400682"/>
    <lineage>
        <taxon>Eukaryota</taxon>
        <taxon>Metazoa</taxon>
        <taxon>Porifera</taxon>
        <taxon>Demospongiae</taxon>
        <taxon>Heteroscleromorpha</taxon>
        <taxon>Haplosclerida</taxon>
        <taxon>Niphatidae</taxon>
        <taxon>Amphimedon</taxon>
    </lineage>
</organism>
<sequence length="129" mass="14603">MLLLVSYIDTLLTRTELSLQGCHPSSSHFLNISYLEPMIIAYDLNLEVVSSEVEVAKHTIVGKAMEDISDVLMELVPLRDAFHTIVHFLRIVLNISVTTAKCERSFSAVKTIKTYLRSSMSENRMNDLE</sequence>
<reference evidence="2" key="1">
    <citation type="submission" date="2017-05" db="UniProtKB">
        <authorList>
            <consortium name="EnsemblMetazoa"/>
        </authorList>
    </citation>
    <scope>IDENTIFICATION</scope>
</reference>
<name>A0A1X7URZ6_AMPQE</name>
<dbReference type="SUPFAM" id="SSF53098">
    <property type="entry name" value="Ribonuclease H-like"/>
    <property type="match status" value="1"/>
</dbReference>
<dbReference type="GO" id="GO:0046983">
    <property type="term" value="F:protein dimerization activity"/>
    <property type="evidence" value="ECO:0007669"/>
    <property type="project" value="InterPro"/>
</dbReference>
<feature type="domain" description="HAT C-terminal dimerisation" evidence="1">
    <location>
        <begin position="78"/>
        <end position="127"/>
    </location>
</feature>
<proteinExistence type="predicted"/>
<evidence type="ECO:0000259" key="1">
    <source>
        <dbReference type="Pfam" id="PF05699"/>
    </source>
</evidence>
<protein>
    <recommendedName>
        <fullName evidence="1">HAT C-terminal dimerisation domain-containing protein</fullName>
    </recommendedName>
</protein>
<accession>A0A1X7URZ6</accession>
<dbReference type="InParanoid" id="A0A1X7URZ6"/>
<dbReference type="InterPro" id="IPR012337">
    <property type="entry name" value="RNaseH-like_sf"/>
</dbReference>